<comment type="similarity">
    <text evidence="1 8">Belongs to the SOS response-associated peptidase family.</text>
</comment>
<keyword evidence="2 8" id="KW-0645">Protease</keyword>
<dbReference type="InterPro" id="IPR003738">
    <property type="entry name" value="SRAP"/>
</dbReference>
<dbReference type="EC" id="3.4.-.-" evidence="8"/>
<evidence type="ECO:0000256" key="3">
    <source>
        <dbReference type="ARBA" id="ARBA00022763"/>
    </source>
</evidence>
<protein>
    <recommendedName>
        <fullName evidence="8">Abasic site processing protein</fullName>
        <ecNumber evidence="8">3.4.-.-</ecNumber>
    </recommendedName>
</protein>
<evidence type="ECO:0000313" key="10">
    <source>
        <dbReference type="Proteomes" id="UP001317870"/>
    </source>
</evidence>
<keyword evidence="7" id="KW-0456">Lyase</keyword>
<keyword evidence="4 8" id="KW-0378">Hydrolase</keyword>
<evidence type="ECO:0000313" key="9">
    <source>
        <dbReference type="EMBL" id="BDT97938.1"/>
    </source>
</evidence>
<evidence type="ECO:0000256" key="7">
    <source>
        <dbReference type="ARBA" id="ARBA00023239"/>
    </source>
</evidence>
<keyword evidence="5" id="KW-0190">Covalent protein-DNA linkage</keyword>
<sequence>MLCHNSQQVTSYALIVSDAVGGKWDYRDMCGRYATTTNPGRLAVELDAIDETGPADQSSFTNYNVAPTTQVLTVVERHDQGRADDDPKRRIRRMRWGLIPVWTKAAEPGVPVKGKPLFNARADKAATTPSFRDAVKYRRCLVPMDGWYEWLVEPNGEKGPKGKVAKHPYYMANADGSRLYMAGLWSVWRDRSQPESEPLLSCTILTTDAVGDLTRIHDRMPLPMPQEHWDAWLDPDHPAPASLLATPSEDVVAGIVPRAVPTLVNSVRNNGPELLARVEDRKEAEQISLL</sequence>
<name>A0ABN6TYC2_9NOCA</name>
<dbReference type="PANTHER" id="PTHR13604">
    <property type="entry name" value="DC12-RELATED"/>
    <property type="match status" value="1"/>
</dbReference>
<organism evidence="9 10">
    <name type="scientific">Nocardia sputorum</name>
    <dbReference type="NCBI Taxonomy" id="2984338"/>
    <lineage>
        <taxon>Bacteria</taxon>
        <taxon>Bacillati</taxon>
        <taxon>Actinomycetota</taxon>
        <taxon>Actinomycetes</taxon>
        <taxon>Mycobacteriales</taxon>
        <taxon>Nocardiaceae</taxon>
        <taxon>Nocardia</taxon>
    </lineage>
</organism>
<dbReference type="EMBL" id="AP026978">
    <property type="protein sequence ID" value="BDT97938.1"/>
    <property type="molecule type" value="Genomic_DNA"/>
</dbReference>
<dbReference type="Pfam" id="PF02586">
    <property type="entry name" value="SRAP"/>
    <property type="match status" value="1"/>
</dbReference>
<gene>
    <name evidence="9" type="ORF">IFM12276_09670</name>
</gene>
<dbReference type="SUPFAM" id="SSF143081">
    <property type="entry name" value="BB1717-like"/>
    <property type="match status" value="1"/>
</dbReference>
<evidence type="ECO:0000256" key="6">
    <source>
        <dbReference type="ARBA" id="ARBA00023125"/>
    </source>
</evidence>
<evidence type="ECO:0000256" key="5">
    <source>
        <dbReference type="ARBA" id="ARBA00023124"/>
    </source>
</evidence>
<evidence type="ECO:0000256" key="8">
    <source>
        <dbReference type="RuleBase" id="RU364100"/>
    </source>
</evidence>
<keyword evidence="6" id="KW-0238">DNA-binding</keyword>
<evidence type="ECO:0000256" key="2">
    <source>
        <dbReference type="ARBA" id="ARBA00022670"/>
    </source>
</evidence>
<dbReference type="Gene3D" id="3.90.1680.10">
    <property type="entry name" value="SOS response associated peptidase-like"/>
    <property type="match status" value="1"/>
</dbReference>
<evidence type="ECO:0000256" key="1">
    <source>
        <dbReference type="ARBA" id="ARBA00008136"/>
    </source>
</evidence>
<dbReference type="Proteomes" id="UP001317870">
    <property type="component" value="Chromosome"/>
</dbReference>
<keyword evidence="10" id="KW-1185">Reference proteome</keyword>
<dbReference type="InterPro" id="IPR036590">
    <property type="entry name" value="SRAP-like"/>
</dbReference>
<proteinExistence type="inferred from homology"/>
<keyword evidence="3" id="KW-0227">DNA damage</keyword>
<accession>A0ABN6TYC2</accession>
<evidence type="ECO:0000256" key="4">
    <source>
        <dbReference type="ARBA" id="ARBA00022801"/>
    </source>
</evidence>
<reference evidence="9 10" key="1">
    <citation type="submission" date="2022-11" db="EMBL/GenBank/DDBJ databases">
        <title>Genome Sequencing of Nocardia sp. ON39_IFM12276 and assembly.</title>
        <authorList>
            <person name="Shimojima M."/>
            <person name="Toyokawa M."/>
            <person name="Uesaka K."/>
        </authorList>
    </citation>
    <scope>NUCLEOTIDE SEQUENCE [LARGE SCALE GENOMIC DNA]</scope>
    <source>
        <strain evidence="9 10">IFM 12276</strain>
    </source>
</reference>
<dbReference type="PANTHER" id="PTHR13604:SF0">
    <property type="entry name" value="ABASIC SITE PROCESSING PROTEIN HMCES"/>
    <property type="match status" value="1"/>
</dbReference>